<dbReference type="EMBL" id="FSRG01000008">
    <property type="protein sequence ID" value="SIO39693.1"/>
    <property type="molecule type" value="Genomic_DNA"/>
</dbReference>
<dbReference type="Pfam" id="PF03062">
    <property type="entry name" value="MBOAT"/>
    <property type="match status" value="1"/>
</dbReference>
<feature type="transmembrane region" description="Helical" evidence="8">
    <location>
        <begin position="400"/>
        <end position="422"/>
    </location>
</feature>
<keyword evidence="10" id="KW-1185">Reference proteome</keyword>
<keyword evidence="5 8" id="KW-1133">Transmembrane helix</keyword>
<dbReference type="RefSeq" id="WP_074217918.1">
    <property type="nucleotide sequence ID" value="NZ_FSRG01000008.1"/>
</dbReference>
<dbReference type="PIRSF" id="PIRSF016636">
    <property type="entry name" value="AlgI_DltB"/>
    <property type="match status" value="1"/>
</dbReference>
<dbReference type="PANTHER" id="PTHR13285:SF18">
    <property type="entry name" value="PROTEIN-CYSTEINE N-PALMITOYLTRANSFERASE RASP"/>
    <property type="match status" value="1"/>
</dbReference>
<reference evidence="10" key="1">
    <citation type="submission" date="2016-11" db="EMBL/GenBank/DDBJ databases">
        <authorList>
            <person name="Varghese N."/>
            <person name="Submissions S."/>
        </authorList>
    </citation>
    <scope>NUCLEOTIDE SEQUENCE [LARGE SCALE GENOMIC DNA]</scope>
    <source>
        <strain evidence="10">DSM 17456</strain>
    </source>
</reference>
<keyword evidence="7 9" id="KW-0012">Acyltransferase</keyword>
<evidence type="ECO:0000256" key="3">
    <source>
        <dbReference type="ARBA" id="ARBA00022475"/>
    </source>
</evidence>
<keyword evidence="7 9" id="KW-0808">Transferase</keyword>
<sequence length="464" mass="53483">MLFFEIDFLLFISVFLTIYCFLRGTPRISFILLASYIFYGWWDYRFLALLLISTLVDYAVGLKLENEQQTQKRKMLLVASLCTNLGILFFFKYFNFFLDSFYYAFNVSSSDRYLLEIALPPGISFYTFQTLSYTIDVYQKRFPAEKSLLAFSTYVAFFPQLIAGPIERPGKLLPQIKKEVSFQWPNIYVGFRYFLCGCFKKMFIADNLAKVADKAFAAPDQTTSIGLLIGAYCFALQIYCDFSGYSDMARGLAKCIGINLSNNFNLPYLSASLGEFWRRWHITLSYWLRDYVYIPLGGSRSGITGHIRNLLITFTLSGLWHGADWNFVLWGILHAVWITFELIARQVTTFRLPKILSIFITLNIVVLLWVLFRADSVSTALIYYKNLIAPTTSYFVDGDLATLAMLAFYSSPLVLFSLWQYSSDTLTPDYKMNNYVHASALGVILFVMIFLGAENGQQFIYFQF</sequence>
<dbReference type="InterPro" id="IPR024194">
    <property type="entry name" value="Ac/AlaTfrase_AlgI/DltB"/>
</dbReference>
<comment type="subcellular location">
    <subcellularLocation>
        <location evidence="1">Cell membrane</location>
        <topology evidence="1">Multi-pass membrane protein</topology>
    </subcellularLocation>
</comment>
<evidence type="ECO:0000256" key="8">
    <source>
        <dbReference type="SAM" id="Phobius"/>
    </source>
</evidence>
<dbReference type="PANTHER" id="PTHR13285">
    <property type="entry name" value="ACYLTRANSFERASE"/>
    <property type="match status" value="1"/>
</dbReference>
<name>A0A1N6J635_9BACT</name>
<organism evidence="9 10">
    <name type="scientific">Halodesulfovibrio marinisediminis DSM 17456</name>
    <dbReference type="NCBI Taxonomy" id="1121457"/>
    <lineage>
        <taxon>Bacteria</taxon>
        <taxon>Pseudomonadati</taxon>
        <taxon>Thermodesulfobacteriota</taxon>
        <taxon>Desulfovibrionia</taxon>
        <taxon>Desulfovibrionales</taxon>
        <taxon>Desulfovibrionaceae</taxon>
        <taxon>Halodesulfovibrio</taxon>
    </lineage>
</organism>
<dbReference type="InterPro" id="IPR004299">
    <property type="entry name" value="MBOAT_fam"/>
</dbReference>
<evidence type="ECO:0000256" key="1">
    <source>
        <dbReference type="ARBA" id="ARBA00004651"/>
    </source>
</evidence>
<dbReference type="GO" id="GO:0042121">
    <property type="term" value="P:alginic acid biosynthetic process"/>
    <property type="evidence" value="ECO:0007669"/>
    <property type="project" value="InterPro"/>
</dbReference>
<feature type="transmembrane region" description="Helical" evidence="8">
    <location>
        <begin position="147"/>
        <end position="166"/>
    </location>
</feature>
<feature type="transmembrane region" description="Helical" evidence="8">
    <location>
        <begin position="9"/>
        <end position="38"/>
    </location>
</feature>
<evidence type="ECO:0000313" key="9">
    <source>
        <dbReference type="EMBL" id="SIO39693.1"/>
    </source>
</evidence>
<dbReference type="InterPro" id="IPR028362">
    <property type="entry name" value="AlgI"/>
</dbReference>
<dbReference type="GO" id="GO:0005886">
    <property type="term" value="C:plasma membrane"/>
    <property type="evidence" value="ECO:0007669"/>
    <property type="project" value="UniProtKB-SubCell"/>
</dbReference>
<gene>
    <name evidence="9" type="ORF">SAMN02745161_3186</name>
</gene>
<proteinExistence type="inferred from homology"/>
<keyword evidence="6 7" id="KW-0472">Membrane</keyword>
<dbReference type="OrthoDB" id="139172at2"/>
<accession>A0A1N6J635</accession>
<dbReference type="AlphaFoldDB" id="A0A1N6J635"/>
<evidence type="ECO:0000256" key="7">
    <source>
        <dbReference type="PIRNR" id="PIRNR016636"/>
    </source>
</evidence>
<feature type="transmembrane region" description="Helical" evidence="8">
    <location>
        <begin position="434"/>
        <end position="453"/>
    </location>
</feature>
<dbReference type="GO" id="GO:0016746">
    <property type="term" value="F:acyltransferase activity"/>
    <property type="evidence" value="ECO:0007669"/>
    <property type="project" value="UniProtKB-KW"/>
</dbReference>
<dbReference type="InterPro" id="IPR051085">
    <property type="entry name" value="MB_O-acyltransferase"/>
</dbReference>
<evidence type="ECO:0000256" key="5">
    <source>
        <dbReference type="ARBA" id="ARBA00022989"/>
    </source>
</evidence>
<dbReference type="STRING" id="1121457.SAMN02745161_3186"/>
<feature type="transmembrane region" description="Helical" evidence="8">
    <location>
        <begin position="76"/>
        <end position="94"/>
    </location>
</feature>
<keyword evidence="4 8" id="KW-0812">Transmembrane</keyword>
<feature type="transmembrane region" description="Helical" evidence="8">
    <location>
        <begin position="44"/>
        <end position="64"/>
    </location>
</feature>
<dbReference type="Proteomes" id="UP000184694">
    <property type="component" value="Unassembled WGS sequence"/>
</dbReference>
<feature type="transmembrane region" description="Helical" evidence="8">
    <location>
        <begin position="114"/>
        <end position="135"/>
    </location>
</feature>
<evidence type="ECO:0000313" key="10">
    <source>
        <dbReference type="Proteomes" id="UP000184694"/>
    </source>
</evidence>
<dbReference type="PIRSF" id="PIRSF500217">
    <property type="entry name" value="AlgI"/>
    <property type="match status" value="1"/>
</dbReference>
<evidence type="ECO:0000256" key="4">
    <source>
        <dbReference type="ARBA" id="ARBA00022692"/>
    </source>
</evidence>
<evidence type="ECO:0000256" key="6">
    <source>
        <dbReference type="ARBA" id="ARBA00023136"/>
    </source>
</evidence>
<evidence type="ECO:0000256" key="2">
    <source>
        <dbReference type="ARBA" id="ARBA00010323"/>
    </source>
</evidence>
<keyword evidence="3 7" id="KW-1003">Cell membrane</keyword>
<feature type="transmembrane region" description="Helical" evidence="8">
    <location>
        <begin position="355"/>
        <end position="372"/>
    </location>
</feature>
<comment type="similarity">
    <text evidence="2 7">Belongs to the membrane-bound acyltransferase family.</text>
</comment>
<protein>
    <submittedName>
        <fullName evidence="9">D-alanyl-lipoteichoic acid acyltransferase DltB, MBOAT superfamily</fullName>
    </submittedName>
</protein>